<dbReference type="EMBL" id="RXNR01000083">
    <property type="protein sequence ID" value="RTQ88022.1"/>
    <property type="molecule type" value="Genomic_DNA"/>
</dbReference>
<dbReference type="Pfam" id="PF10067">
    <property type="entry name" value="DUF2306"/>
    <property type="match status" value="1"/>
</dbReference>
<keyword evidence="1" id="KW-0472">Membrane</keyword>
<comment type="caution">
    <text evidence="2">The sequence shown here is derived from an EMBL/GenBank/DDBJ whole genome shotgun (WGS) entry which is preliminary data.</text>
</comment>
<name>A0A431UFC5_9BACI</name>
<feature type="transmembrane region" description="Helical" evidence="1">
    <location>
        <begin position="146"/>
        <end position="166"/>
    </location>
</feature>
<reference evidence="2 3" key="1">
    <citation type="submission" date="2018-12" db="EMBL/GenBank/DDBJ databases">
        <authorList>
            <person name="Yu L."/>
        </authorList>
    </citation>
    <scope>NUCLEOTIDE SEQUENCE [LARGE SCALE GENOMIC DNA]</scope>
    <source>
        <strain evidence="2 3">S5H2222</strain>
    </source>
</reference>
<feature type="transmembrane region" description="Helical" evidence="1">
    <location>
        <begin position="114"/>
        <end position="134"/>
    </location>
</feature>
<sequence>MKNFIRITILFIPILWVFHTFSKNFMVDPTFEKFISRKDLILTDKSLWIVMIRIHILLAIIALLTGPLGVIKRIRIKSIKFHRWNGRLYVLSIIINFIPGVYVSFFATGGWPSTIGFLILNTLWLGTTILGFWYIKRQNVILHSQWIIRSFFLSFANMAIYIIVAITHNAMNFPYGNAYMIAVWLSWILNLFIAEITIRKNILYKKEIILKIKS</sequence>
<proteinExistence type="predicted"/>
<dbReference type="OrthoDB" id="195502at2"/>
<keyword evidence="1" id="KW-1133">Transmembrane helix</keyword>
<dbReference type="AlphaFoldDB" id="A0A431UFC5"/>
<protein>
    <submittedName>
        <fullName evidence="2">DUF2306 domain-containing protein</fullName>
    </submittedName>
</protein>
<dbReference type="RefSeq" id="WP_126295981.1">
    <property type="nucleotide sequence ID" value="NZ_RXNR01000083.1"/>
</dbReference>
<evidence type="ECO:0000313" key="2">
    <source>
        <dbReference type="EMBL" id="RTQ88022.1"/>
    </source>
</evidence>
<dbReference type="InterPro" id="IPR018750">
    <property type="entry name" value="DUF2306_membrane"/>
</dbReference>
<feature type="transmembrane region" description="Helical" evidence="1">
    <location>
        <begin position="46"/>
        <end position="68"/>
    </location>
</feature>
<organism evidence="2 3">
    <name type="scientific">Lysinibacillus telephonicus</name>
    <dbReference type="NCBI Taxonomy" id="1714840"/>
    <lineage>
        <taxon>Bacteria</taxon>
        <taxon>Bacillati</taxon>
        <taxon>Bacillota</taxon>
        <taxon>Bacilli</taxon>
        <taxon>Bacillales</taxon>
        <taxon>Bacillaceae</taxon>
        <taxon>Lysinibacillus</taxon>
    </lineage>
</organism>
<dbReference type="Proteomes" id="UP000276349">
    <property type="component" value="Unassembled WGS sequence"/>
</dbReference>
<feature type="transmembrane region" description="Helical" evidence="1">
    <location>
        <begin position="88"/>
        <end position="108"/>
    </location>
</feature>
<evidence type="ECO:0000256" key="1">
    <source>
        <dbReference type="SAM" id="Phobius"/>
    </source>
</evidence>
<gene>
    <name evidence="2" type="ORF">EKG35_18255</name>
</gene>
<keyword evidence="1" id="KW-0812">Transmembrane</keyword>
<keyword evidence="3" id="KW-1185">Reference proteome</keyword>
<accession>A0A431UFC5</accession>
<evidence type="ECO:0000313" key="3">
    <source>
        <dbReference type="Proteomes" id="UP000276349"/>
    </source>
</evidence>
<feature type="transmembrane region" description="Helical" evidence="1">
    <location>
        <begin position="178"/>
        <end position="198"/>
    </location>
</feature>